<name>A0AAV0WW15_9HEMI</name>
<evidence type="ECO:0008006" key="3">
    <source>
        <dbReference type="Google" id="ProtNLM"/>
    </source>
</evidence>
<dbReference type="Proteomes" id="UP001160148">
    <property type="component" value="Unassembled WGS sequence"/>
</dbReference>
<keyword evidence="2" id="KW-1185">Reference proteome</keyword>
<proteinExistence type="predicted"/>
<dbReference type="AlphaFoldDB" id="A0AAV0WW15"/>
<reference evidence="1 2" key="1">
    <citation type="submission" date="2023-01" db="EMBL/GenBank/DDBJ databases">
        <authorList>
            <person name="Whitehead M."/>
        </authorList>
    </citation>
    <scope>NUCLEOTIDE SEQUENCE [LARGE SCALE GENOMIC DNA]</scope>
</reference>
<comment type="caution">
    <text evidence="1">The sequence shown here is derived from an EMBL/GenBank/DDBJ whole genome shotgun (WGS) entry which is preliminary data.</text>
</comment>
<gene>
    <name evidence="1" type="ORF">MEUPH1_LOCUS15200</name>
</gene>
<accession>A0AAV0WW15</accession>
<organism evidence="1 2">
    <name type="scientific">Macrosiphum euphorbiae</name>
    <name type="common">potato aphid</name>
    <dbReference type="NCBI Taxonomy" id="13131"/>
    <lineage>
        <taxon>Eukaryota</taxon>
        <taxon>Metazoa</taxon>
        <taxon>Ecdysozoa</taxon>
        <taxon>Arthropoda</taxon>
        <taxon>Hexapoda</taxon>
        <taxon>Insecta</taxon>
        <taxon>Pterygota</taxon>
        <taxon>Neoptera</taxon>
        <taxon>Paraneoptera</taxon>
        <taxon>Hemiptera</taxon>
        <taxon>Sternorrhyncha</taxon>
        <taxon>Aphidomorpha</taxon>
        <taxon>Aphidoidea</taxon>
        <taxon>Aphididae</taxon>
        <taxon>Macrosiphini</taxon>
        <taxon>Macrosiphum</taxon>
    </lineage>
</organism>
<dbReference type="EMBL" id="CARXXK010000002">
    <property type="protein sequence ID" value="CAI6359829.1"/>
    <property type="molecule type" value="Genomic_DNA"/>
</dbReference>
<evidence type="ECO:0000313" key="2">
    <source>
        <dbReference type="Proteomes" id="UP001160148"/>
    </source>
</evidence>
<sequence length="93" mass="10383">MVLNIKSSAKLSENLTSVIPKILSKPVQLLYSAFGRETNGVKKMNFSLTETYKLLSEVLTMKFPETNNKEISSILSRWFSGAKDREGGKKKGV</sequence>
<evidence type="ECO:0000313" key="1">
    <source>
        <dbReference type="EMBL" id="CAI6359829.1"/>
    </source>
</evidence>
<protein>
    <recommendedName>
        <fullName evidence="3">LAGLIDADG homing endonuclease</fullName>
    </recommendedName>
</protein>